<dbReference type="RefSeq" id="WP_377571902.1">
    <property type="nucleotide sequence ID" value="NZ_JBHTMP010000023.1"/>
</dbReference>
<evidence type="ECO:0008006" key="5">
    <source>
        <dbReference type="Google" id="ProtNLM"/>
    </source>
</evidence>
<feature type="region of interest" description="Disordered" evidence="1">
    <location>
        <begin position="45"/>
        <end position="64"/>
    </location>
</feature>
<name>A0ABW3YG26_9ACTN</name>
<protein>
    <recommendedName>
        <fullName evidence="5">Secreted protein</fullName>
    </recommendedName>
</protein>
<gene>
    <name evidence="3" type="ORF">ACFQ4H_16780</name>
</gene>
<keyword evidence="4" id="KW-1185">Reference proteome</keyword>
<reference evidence="4" key="1">
    <citation type="journal article" date="2019" name="Int. J. Syst. Evol. Microbiol.">
        <title>The Global Catalogue of Microorganisms (GCM) 10K type strain sequencing project: providing services to taxonomists for standard genome sequencing and annotation.</title>
        <authorList>
            <consortium name="The Broad Institute Genomics Platform"/>
            <consortium name="The Broad Institute Genome Sequencing Center for Infectious Disease"/>
            <person name="Wu L."/>
            <person name="Ma J."/>
        </authorList>
    </citation>
    <scope>NUCLEOTIDE SEQUENCE [LARGE SCALE GENOMIC DNA]</scope>
    <source>
        <strain evidence="4">JCM 31037</strain>
    </source>
</reference>
<dbReference type="Proteomes" id="UP001597260">
    <property type="component" value="Unassembled WGS sequence"/>
</dbReference>
<evidence type="ECO:0000256" key="2">
    <source>
        <dbReference type="SAM" id="SignalP"/>
    </source>
</evidence>
<comment type="caution">
    <text evidence="3">The sequence shown here is derived from an EMBL/GenBank/DDBJ whole genome shotgun (WGS) entry which is preliminary data.</text>
</comment>
<dbReference type="EMBL" id="JBHTMP010000023">
    <property type="protein sequence ID" value="MFD1322755.1"/>
    <property type="molecule type" value="Genomic_DNA"/>
</dbReference>
<evidence type="ECO:0000313" key="4">
    <source>
        <dbReference type="Proteomes" id="UP001597260"/>
    </source>
</evidence>
<sequence length="312" mass="32089">MRIRISRSSVTAAVVLAASLAGAGWAAPAFAEIDPIPANPVVSGLEKVSETTSPGSSDRTHTVPCPSGKVALGGGGYLTASTDAVGRVAMDKSAPSTDGASWTVSMREVGAVKYTGEWRFTVFAFCANRPTGYQVVSEVKTGWNDFHRLSKTTACPGSTKVLGAGAEVYNSNSAFVLDRVAPGDAVSPNGGTNYTWAVARTVDQGTAAHGTEALRTFAICATEPAGYEVVRAATDMTSSSFKNVPGTCTTGKKLLSVGAGINVSSIHEDDRTQTLLTGLNGSTAGSANTWAYEDADGYVEAWGLSLALVCAS</sequence>
<organism evidence="3 4">
    <name type="scientific">Micromonospora sonneratiae</name>
    <dbReference type="NCBI Taxonomy" id="1184706"/>
    <lineage>
        <taxon>Bacteria</taxon>
        <taxon>Bacillati</taxon>
        <taxon>Actinomycetota</taxon>
        <taxon>Actinomycetes</taxon>
        <taxon>Micromonosporales</taxon>
        <taxon>Micromonosporaceae</taxon>
        <taxon>Micromonospora</taxon>
    </lineage>
</organism>
<feature type="signal peptide" evidence="2">
    <location>
        <begin position="1"/>
        <end position="31"/>
    </location>
</feature>
<accession>A0ABW3YG26</accession>
<proteinExistence type="predicted"/>
<feature type="chain" id="PRO_5046440274" description="Secreted protein" evidence="2">
    <location>
        <begin position="32"/>
        <end position="312"/>
    </location>
</feature>
<keyword evidence="2" id="KW-0732">Signal</keyword>
<evidence type="ECO:0000256" key="1">
    <source>
        <dbReference type="SAM" id="MobiDB-lite"/>
    </source>
</evidence>
<evidence type="ECO:0000313" key="3">
    <source>
        <dbReference type="EMBL" id="MFD1322755.1"/>
    </source>
</evidence>